<dbReference type="PANTHER" id="PTHR35190:SF1">
    <property type="entry name" value="PEPTIDASE C45 HYDROLASE DOMAIN-CONTAINING PROTEIN"/>
    <property type="match status" value="1"/>
</dbReference>
<evidence type="ECO:0000256" key="1">
    <source>
        <dbReference type="SAM" id="SignalP"/>
    </source>
</evidence>
<keyword evidence="1" id="KW-0732">Signal</keyword>
<dbReference type="GO" id="GO:0016746">
    <property type="term" value="F:acyltransferase activity"/>
    <property type="evidence" value="ECO:0007669"/>
    <property type="project" value="UniProtKB-KW"/>
</dbReference>
<organism evidence="2 3">
    <name type="scientific">Lentisphaera profundi</name>
    <dbReference type="NCBI Taxonomy" id="1658616"/>
    <lineage>
        <taxon>Bacteria</taxon>
        <taxon>Pseudomonadati</taxon>
        <taxon>Lentisphaerota</taxon>
        <taxon>Lentisphaeria</taxon>
        <taxon>Lentisphaerales</taxon>
        <taxon>Lentisphaeraceae</taxon>
        <taxon>Lentisphaera</taxon>
    </lineage>
</organism>
<sequence>MKIIFLLMAYSYLSVCAFADKALFDAYEEFTQVKAEDFTRKISYDFKPHKGDSISGDLSYLSKGENRFSLSFTLGLMKIILTRDDNRIQFYIPHNKTLFTSSAGEKSFSLNAIMSSLEMMDSKMAMDIKSLLSLRDLTENYKLIISDNSSIYYIYASGRLLAEISLAKERLDKAKLFFKTGVMNLSFSSSKTSYLIYRNSRAKKIKKLGQDDMSRSLTRALARYIQIRYHELLAKKKEDIYKVGKYGNLRSYQGLNLVYLKGSAYEIGWQHGQFLAKESRKVVDSTLYLMGMVYTIKTGDWFMNKIREAQRSLDQHTPPEYIEELRGLADGSGIAYEELHLANYFPALFHCSGFTVKDDKTLDGVLYHGRVLDYMCRIGLQYENAVFSVEKTGKIPFVNVGFAGFIGSVSGMNQSKISLGEMGGAGEGLWDGVPMPILMRMALEEGKDLNQVKAIFKDNRRTCEYYYIFADGKDRSSTAVYATPESIEFLDPGMKHEKLPHEVPKCLMIASGSRYESLHNKVKVTSQIDEEKAIDLMNAPTASIKNNLHSVLFVPEKLKLWISYAGIYTGAYDEVFIDLKLSDLLDPEFYELAE</sequence>
<evidence type="ECO:0000313" key="2">
    <source>
        <dbReference type="EMBL" id="WDE96992.1"/>
    </source>
</evidence>
<feature type="signal peptide" evidence="1">
    <location>
        <begin position="1"/>
        <end position="19"/>
    </location>
</feature>
<evidence type="ECO:0000313" key="3">
    <source>
        <dbReference type="Proteomes" id="UP001214250"/>
    </source>
</evidence>
<reference evidence="2 3" key="1">
    <citation type="submission" date="2023-02" db="EMBL/GenBank/DDBJ databases">
        <title>Genome sequence of Lentisphaera profundi SAORIC-696.</title>
        <authorList>
            <person name="Kim e."/>
            <person name="Cho J.-C."/>
            <person name="Choi A."/>
            <person name="Kang I."/>
        </authorList>
    </citation>
    <scope>NUCLEOTIDE SEQUENCE [LARGE SCALE GENOMIC DNA]</scope>
    <source>
        <strain evidence="2 3">SAORIC-696</strain>
    </source>
</reference>
<keyword evidence="2" id="KW-0808">Transferase</keyword>
<dbReference type="InterPro" id="IPR047803">
    <property type="entry name" value="DCD1A/B-like"/>
</dbReference>
<feature type="chain" id="PRO_5045505097" evidence="1">
    <location>
        <begin position="20"/>
        <end position="594"/>
    </location>
</feature>
<proteinExistence type="predicted"/>
<keyword evidence="3" id="KW-1185">Reference proteome</keyword>
<dbReference type="NCBIfam" id="NF040521">
    <property type="entry name" value="C45_proenzyme"/>
    <property type="match status" value="1"/>
</dbReference>
<dbReference type="RefSeq" id="WP_274151105.1">
    <property type="nucleotide sequence ID" value="NZ_CP117811.1"/>
</dbReference>
<dbReference type="EMBL" id="CP117811">
    <property type="protein sequence ID" value="WDE96992.1"/>
    <property type="molecule type" value="Genomic_DNA"/>
</dbReference>
<gene>
    <name evidence="2" type="ORF">PQO03_03330</name>
</gene>
<dbReference type="Gene3D" id="3.60.60.10">
    <property type="entry name" value="Penicillin V Acylase, Chain A"/>
    <property type="match status" value="1"/>
</dbReference>
<dbReference type="PANTHER" id="PTHR35190">
    <property type="entry name" value="PROTEIN DCD1B"/>
    <property type="match status" value="1"/>
</dbReference>
<protein>
    <submittedName>
        <fullName evidence="2">C45 family autoproteolytic acyltransferase/hydrolase</fullName>
    </submittedName>
</protein>
<name>A0ABY7VSG8_9BACT</name>
<dbReference type="InterPro" id="IPR047794">
    <property type="entry name" value="C45_proenzyme-like"/>
</dbReference>
<keyword evidence="2" id="KW-0012">Acyltransferase</keyword>
<dbReference type="Proteomes" id="UP001214250">
    <property type="component" value="Chromosome 1"/>
</dbReference>
<accession>A0ABY7VSG8</accession>